<accession>A0A2G8LHU1</accession>
<proteinExistence type="predicted"/>
<feature type="compositionally biased region" description="Basic and acidic residues" evidence="2">
    <location>
        <begin position="105"/>
        <end position="115"/>
    </location>
</feature>
<evidence type="ECO:0000256" key="1">
    <source>
        <dbReference type="SAM" id="Coils"/>
    </source>
</evidence>
<gene>
    <name evidence="3" type="ORF">BSL78_03322</name>
</gene>
<comment type="caution">
    <text evidence="3">The sequence shown here is derived from an EMBL/GenBank/DDBJ whole genome shotgun (WGS) entry which is preliminary data.</text>
</comment>
<evidence type="ECO:0000313" key="4">
    <source>
        <dbReference type="Proteomes" id="UP000230750"/>
    </source>
</evidence>
<dbReference type="EMBL" id="MRZV01000074">
    <property type="protein sequence ID" value="PIK59750.1"/>
    <property type="molecule type" value="Genomic_DNA"/>
</dbReference>
<name>A0A2G8LHU1_STIJA</name>
<evidence type="ECO:0000313" key="3">
    <source>
        <dbReference type="EMBL" id="PIK59750.1"/>
    </source>
</evidence>
<evidence type="ECO:0000256" key="2">
    <source>
        <dbReference type="SAM" id="MobiDB-lite"/>
    </source>
</evidence>
<reference evidence="3 4" key="1">
    <citation type="journal article" date="2017" name="PLoS Biol.">
        <title>The sea cucumber genome provides insights into morphological evolution and visceral regeneration.</title>
        <authorList>
            <person name="Zhang X."/>
            <person name="Sun L."/>
            <person name="Yuan J."/>
            <person name="Sun Y."/>
            <person name="Gao Y."/>
            <person name="Zhang L."/>
            <person name="Li S."/>
            <person name="Dai H."/>
            <person name="Hamel J.F."/>
            <person name="Liu C."/>
            <person name="Yu Y."/>
            <person name="Liu S."/>
            <person name="Lin W."/>
            <person name="Guo K."/>
            <person name="Jin S."/>
            <person name="Xu P."/>
            <person name="Storey K.B."/>
            <person name="Huan P."/>
            <person name="Zhang T."/>
            <person name="Zhou Y."/>
            <person name="Zhang J."/>
            <person name="Lin C."/>
            <person name="Li X."/>
            <person name="Xing L."/>
            <person name="Huo D."/>
            <person name="Sun M."/>
            <person name="Wang L."/>
            <person name="Mercier A."/>
            <person name="Li F."/>
            <person name="Yang H."/>
            <person name="Xiang J."/>
        </authorList>
    </citation>
    <scope>NUCLEOTIDE SEQUENCE [LARGE SCALE GENOMIC DNA]</scope>
    <source>
        <strain evidence="3">Shaxun</strain>
        <tissue evidence="3">Muscle</tissue>
    </source>
</reference>
<feature type="region of interest" description="Disordered" evidence="2">
    <location>
        <begin position="189"/>
        <end position="208"/>
    </location>
</feature>
<sequence length="221" mass="23808">MSTKPKACGNVSGHSGFWYIHLSCRQEIPEDDSLRQVSTIPAPEPKKAIHVSYKALPSVSKPGKNLAKHPIIIKTSGGSKSFETEKQQLNAGTGSGRTPGYGGSNEKEEESRDGDIIADVNSTVTGGHRFSIPKEVPPTFQEPPVENVMLADSGCYNEFVALQKQEINRIEAQLAELAKQKELAERSIALAEGGDTDGESVPRLESSPAIRTLLQPSCPID</sequence>
<dbReference type="AlphaFoldDB" id="A0A2G8LHU1"/>
<feature type="compositionally biased region" description="Polar residues" evidence="2">
    <location>
        <begin position="76"/>
        <end position="91"/>
    </location>
</feature>
<keyword evidence="1" id="KW-0175">Coiled coil</keyword>
<dbReference type="Proteomes" id="UP000230750">
    <property type="component" value="Unassembled WGS sequence"/>
</dbReference>
<keyword evidence="4" id="KW-1185">Reference proteome</keyword>
<feature type="region of interest" description="Disordered" evidence="2">
    <location>
        <begin position="74"/>
        <end position="115"/>
    </location>
</feature>
<protein>
    <submittedName>
        <fullName evidence="3">Uncharacterized protein</fullName>
    </submittedName>
</protein>
<feature type="coiled-coil region" evidence="1">
    <location>
        <begin position="160"/>
        <end position="187"/>
    </location>
</feature>
<feature type="compositionally biased region" description="Gly residues" evidence="2">
    <location>
        <begin position="93"/>
        <end position="103"/>
    </location>
</feature>
<organism evidence="3 4">
    <name type="scientific">Stichopus japonicus</name>
    <name type="common">Sea cucumber</name>
    <dbReference type="NCBI Taxonomy" id="307972"/>
    <lineage>
        <taxon>Eukaryota</taxon>
        <taxon>Metazoa</taxon>
        <taxon>Echinodermata</taxon>
        <taxon>Eleutherozoa</taxon>
        <taxon>Echinozoa</taxon>
        <taxon>Holothuroidea</taxon>
        <taxon>Aspidochirotacea</taxon>
        <taxon>Aspidochirotida</taxon>
        <taxon>Stichopodidae</taxon>
        <taxon>Apostichopus</taxon>
    </lineage>
</organism>